<gene>
    <name evidence="3" type="ORF">GPECTOR_11g297</name>
</gene>
<feature type="region of interest" description="Disordered" evidence="1">
    <location>
        <begin position="211"/>
        <end position="323"/>
    </location>
</feature>
<organism evidence="3 4">
    <name type="scientific">Gonium pectorale</name>
    <name type="common">Green alga</name>
    <dbReference type="NCBI Taxonomy" id="33097"/>
    <lineage>
        <taxon>Eukaryota</taxon>
        <taxon>Viridiplantae</taxon>
        <taxon>Chlorophyta</taxon>
        <taxon>core chlorophytes</taxon>
        <taxon>Chlorophyceae</taxon>
        <taxon>CS clade</taxon>
        <taxon>Chlamydomonadales</taxon>
        <taxon>Volvocaceae</taxon>
        <taxon>Gonium</taxon>
    </lineage>
</organism>
<dbReference type="EMBL" id="LSYV01000012">
    <property type="protein sequence ID" value="KXZ51859.1"/>
    <property type="molecule type" value="Genomic_DNA"/>
</dbReference>
<dbReference type="STRING" id="33097.A0A150GPV1"/>
<dbReference type="AlphaFoldDB" id="A0A150GPV1"/>
<feature type="compositionally biased region" description="Gly residues" evidence="1">
    <location>
        <begin position="282"/>
        <end position="307"/>
    </location>
</feature>
<protein>
    <recommendedName>
        <fullName evidence="2">Pherophorin domain-containing protein</fullName>
    </recommendedName>
</protein>
<feature type="compositionally biased region" description="Gly residues" evidence="1">
    <location>
        <begin position="254"/>
        <end position="273"/>
    </location>
</feature>
<feature type="region of interest" description="Disordered" evidence="1">
    <location>
        <begin position="27"/>
        <end position="60"/>
    </location>
</feature>
<feature type="compositionally biased region" description="Gly residues" evidence="1">
    <location>
        <begin position="211"/>
        <end position="229"/>
    </location>
</feature>
<feature type="compositionally biased region" description="Gly residues" evidence="1">
    <location>
        <begin position="49"/>
        <end position="60"/>
    </location>
</feature>
<accession>A0A150GPV1</accession>
<evidence type="ECO:0000313" key="4">
    <source>
        <dbReference type="Proteomes" id="UP000075714"/>
    </source>
</evidence>
<reference evidence="4" key="1">
    <citation type="journal article" date="2016" name="Nat. Commun.">
        <title>The Gonium pectorale genome demonstrates co-option of cell cycle regulation during the evolution of multicellularity.</title>
        <authorList>
            <person name="Hanschen E.R."/>
            <person name="Marriage T.N."/>
            <person name="Ferris P.J."/>
            <person name="Hamaji T."/>
            <person name="Toyoda A."/>
            <person name="Fujiyama A."/>
            <person name="Neme R."/>
            <person name="Noguchi H."/>
            <person name="Minakuchi Y."/>
            <person name="Suzuki M."/>
            <person name="Kawai-Toyooka H."/>
            <person name="Smith D.R."/>
            <person name="Sparks H."/>
            <person name="Anderson J."/>
            <person name="Bakaric R."/>
            <person name="Luria V."/>
            <person name="Karger A."/>
            <person name="Kirschner M.W."/>
            <person name="Durand P.M."/>
            <person name="Michod R.E."/>
            <person name="Nozaki H."/>
            <person name="Olson B.J."/>
        </authorList>
    </citation>
    <scope>NUCLEOTIDE SEQUENCE [LARGE SCALE GENOMIC DNA]</scope>
    <source>
        <strain evidence="4">NIES-2863</strain>
    </source>
</reference>
<feature type="domain" description="Pherophorin" evidence="2">
    <location>
        <begin position="65"/>
        <end position="201"/>
    </location>
</feature>
<comment type="caution">
    <text evidence="3">The sequence shown here is derived from an EMBL/GenBank/DDBJ whole genome shotgun (WGS) entry which is preliminary data.</text>
</comment>
<sequence>MYVTSTAPAYPGSYSWRADRVIMGVMGGRHGRGRGGRGRHDSRVDPDSGGSGDAGDGGDSGDGGGAVTTCLALAATGCYAPASRTPCCAALARHLRQLELAIDPSCATSLRAVTLNGRSLDDSTAILNASSPSPDGGRGGALLRISGLRLDYWSALDARLCLTLAPPCSSLADLCGSRSAAGSSYCLVSYEDRAGSASKCCNTCQVPVGGGGDSGGGDDSGEGWRWGGGRAERGGGEGGDGMLAEVEEEVVEVSGGGGSSAGGFQGREAGAGLGAEESARGSGDGAQSGGGGGTEGGGGGGGGGGGMRIVRRPKGGSVVEVRW</sequence>
<proteinExistence type="predicted"/>
<dbReference type="OrthoDB" id="548816at2759"/>
<evidence type="ECO:0000313" key="3">
    <source>
        <dbReference type="EMBL" id="KXZ51859.1"/>
    </source>
</evidence>
<evidence type="ECO:0000259" key="2">
    <source>
        <dbReference type="Pfam" id="PF12499"/>
    </source>
</evidence>
<dbReference type="InterPro" id="IPR024616">
    <property type="entry name" value="Pherophorin"/>
</dbReference>
<dbReference type="Proteomes" id="UP000075714">
    <property type="component" value="Unassembled WGS sequence"/>
</dbReference>
<dbReference type="Pfam" id="PF12499">
    <property type="entry name" value="DUF3707"/>
    <property type="match status" value="1"/>
</dbReference>
<keyword evidence="4" id="KW-1185">Reference proteome</keyword>
<name>A0A150GPV1_GONPE</name>
<evidence type="ECO:0000256" key="1">
    <source>
        <dbReference type="SAM" id="MobiDB-lite"/>
    </source>
</evidence>